<evidence type="ECO:0000313" key="2">
    <source>
        <dbReference type="Proteomes" id="UP000070533"/>
    </source>
</evidence>
<protein>
    <submittedName>
        <fullName evidence="1">Uncharacterized protein</fullName>
    </submittedName>
</protein>
<comment type="caution">
    <text evidence="1">The sequence shown here is derived from an EMBL/GenBank/DDBJ whole genome shotgun (WGS) entry which is preliminary data.</text>
</comment>
<organism evidence="1 2">
    <name type="scientific">Prevotella corporis</name>
    <dbReference type="NCBI Taxonomy" id="28128"/>
    <lineage>
        <taxon>Bacteria</taxon>
        <taxon>Pseudomonadati</taxon>
        <taxon>Bacteroidota</taxon>
        <taxon>Bacteroidia</taxon>
        <taxon>Bacteroidales</taxon>
        <taxon>Prevotellaceae</taxon>
        <taxon>Prevotella</taxon>
    </lineage>
</organism>
<sequence length="51" mass="6024">MKAHLSQSRFSDAVRRRRFTPSFALLCRRCQMNPPLSRAMHISSYCFDIFS</sequence>
<dbReference type="PATRIC" id="fig|28128.5.peg.2497"/>
<dbReference type="EMBL" id="LRQG01000221">
    <property type="protein sequence ID" value="KXA33553.1"/>
    <property type="molecule type" value="Genomic_DNA"/>
</dbReference>
<name>A0A133PVZ2_9BACT</name>
<dbReference type="Proteomes" id="UP000070533">
    <property type="component" value="Unassembled WGS sequence"/>
</dbReference>
<dbReference type="AlphaFoldDB" id="A0A133PVZ2"/>
<reference evidence="2" key="1">
    <citation type="submission" date="2016-01" db="EMBL/GenBank/DDBJ databases">
        <authorList>
            <person name="Mitreva M."/>
            <person name="Pepin K.H."/>
            <person name="Mihindukulasuriya K.A."/>
            <person name="Fulton R."/>
            <person name="Fronick C."/>
            <person name="O'Laughlin M."/>
            <person name="Miner T."/>
            <person name="Herter B."/>
            <person name="Rosa B.A."/>
            <person name="Cordes M."/>
            <person name="Tomlinson C."/>
            <person name="Wollam A."/>
            <person name="Palsikar V.B."/>
            <person name="Mardis E.R."/>
            <person name="Wilson R.K."/>
        </authorList>
    </citation>
    <scope>NUCLEOTIDE SEQUENCE [LARGE SCALE GENOMIC DNA]</scope>
    <source>
        <strain evidence="2">MJR7716</strain>
    </source>
</reference>
<keyword evidence="2" id="KW-1185">Reference proteome</keyword>
<accession>A0A133PVZ2</accession>
<evidence type="ECO:0000313" key="1">
    <source>
        <dbReference type="EMBL" id="KXA33553.1"/>
    </source>
</evidence>
<gene>
    <name evidence="1" type="ORF">HMPREF3226_02426</name>
</gene>
<proteinExistence type="predicted"/>